<dbReference type="HOGENOM" id="CLU_1825169_0_0_1"/>
<feature type="region of interest" description="Disordered" evidence="1">
    <location>
        <begin position="1"/>
        <end position="61"/>
    </location>
</feature>
<name>A0A066XS28_COLSU</name>
<dbReference type="OrthoDB" id="10519397at2759"/>
<dbReference type="AlphaFoldDB" id="A0A066XS28"/>
<comment type="caution">
    <text evidence="2">The sequence shown here is derived from an EMBL/GenBank/DDBJ whole genome shotgun (WGS) entry which is preliminary data.</text>
</comment>
<reference evidence="3" key="1">
    <citation type="journal article" date="2014" name="Genome Announc.">
        <title>Draft genome sequence of Colletotrichum sublineola, a destructive pathogen of cultivated sorghum.</title>
        <authorList>
            <person name="Baroncelli R."/>
            <person name="Sanz-Martin J.M."/>
            <person name="Rech G.E."/>
            <person name="Sukno S.A."/>
            <person name="Thon M.R."/>
        </authorList>
    </citation>
    <scope>NUCLEOTIDE SEQUENCE [LARGE SCALE GENOMIC DNA]</scope>
    <source>
        <strain evidence="3">TX430BB</strain>
    </source>
</reference>
<protein>
    <submittedName>
        <fullName evidence="2">Uncharacterized protein</fullName>
    </submittedName>
</protein>
<proteinExistence type="predicted"/>
<accession>A0A066XS28</accession>
<dbReference type="Proteomes" id="UP000027238">
    <property type="component" value="Unassembled WGS sequence"/>
</dbReference>
<sequence>MDNWQQQEGLAMDDAGIVAATPVVEGQRENGRPSRRRKRGQQADDDVNKCQRIPASQGEETRQSVVCVSPVRRRPRTPWNADLTHRFMEELAILCRNRKLNTRKAATRKPVFKELARQINGQRWFPHARITSAQLLNKYDV</sequence>
<dbReference type="EMBL" id="JMSE01000333">
    <property type="protein sequence ID" value="KDN70519.1"/>
    <property type="molecule type" value="Genomic_DNA"/>
</dbReference>
<organism evidence="2 3">
    <name type="scientific">Colletotrichum sublineola</name>
    <name type="common">Sorghum anthracnose fungus</name>
    <dbReference type="NCBI Taxonomy" id="1173701"/>
    <lineage>
        <taxon>Eukaryota</taxon>
        <taxon>Fungi</taxon>
        <taxon>Dikarya</taxon>
        <taxon>Ascomycota</taxon>
        <taxon>Pezizomycotina</taxon>
        <taxon>Sordariomycetes</taxon>
        <taxon>Hypocreomycetidae</taxon>
        <taxon>Glomerellales</taxon>
        <taxon>Glomerellaceae</taxon>
        <taxon>Colletotrichum</taxon>
        <taxon>Colletotrichum graminicola species complex</taxon>
    </lineage>
</organism>
<keyword evidence="3" id="KW-1185">Reference proteome</keyword>
<evidence type="ECO:0000256" key="1">
    <source>
        <dbReference type="SAM" id="MobiDB-lite"/>
    </source>
</evidence>
<gene>
    <name evidence="2" type="ORF">CSUB01_05055</name>
</gene>
<evidence type="ECO:0000313" key="3">
    <source>
        <dbReference type="Proteomes" id="UP000027238"/>
    </source>
</evidence>
<evidence type="ECO:0000313" key="2">
    <source>
        <dbReference type="EMBL" id="KDN70519.1"/>
    </source>
</evidence>